<evidence type="ECO:0000313" key="2">
    <source>
        <dbReference type="EMBL" id="BDZ40175.1"/>
    </source>
</evidence>
<keyword evidence="1" id="KW-0812">Transmembrane</keyword>
<organism evidence="2 3">
    <name type="scientific">Microbacterium suwonense</name>
    <dbReference type="NCBI Taxonomy" id="683047"/>
    <lineage>
        <taxon>Bacteria</taxon>
        <taxon>Bacillati</taxon>
        <taxon>Actinomycetota</taxon>
        <taxon>Actinomycetes</taxon>
        <taxon>Micrococcales</taxon>
        <taxon>Microbacteriaceae</taxon>
        <taxon>Microbacterium</taxon>
    </lineage>
</organism>
<proteinExistence type="predicted"/>
<dbReference type="InterPro" id="IPR036259">
    <property type="entry name" value="MFS_trans_sf"/>
</dbReference>
<sequence length="109" mass="11853">MSVAAEPSRPHAAPLAPVSRSWLLLFGLAWFGLWLLIMLPGQFMVVKLASIIDPADKVAIGSFLISEMAVVILVGVPTIGWLCDRSRPRFGRRRTWALGGLLVATIPFA</sequence>
<keyword evidence="1" id="KW-1133">Transmembrane helix</keyword>
<dbReference type="EMBL" id="AP027728">
    <property type="protein sequence ID" value="BDZ40175.1"/>
    <property type="molecule type" value="Genomic_DNA"/>
</dbReference>
<dbReference type="Proteomes" id="UP001321543">
    <property type="component" value="Chromosome"/>
</dbReference>
<keyword evidence="3" id="KW-1185">Reference proteome</keyword>
<dbReference type="RefSeq" id="WP_286300685.1">
    <property type="nucleotide sequence ID" value="NZ_AP027728.1"/>
</dbReference>
<feature type="transmembrane region" description="Helical" evidence="1">
    <location>
        <begin position="59"/>
        <end position="83"/>
    </location>
</feature>
<protein>
    <recommendedName>
        <fullName evidence="4">MFS transporter</fullName>
    </recommendedName>
</protein>
<keyword evidence="1" id="KW-0472">Membrane</keyword>
<gene>
    <name evidence="2" type="ORF">GCM10025863_27890</name>
</gene>
<evidence type="ECO:0000313" key="3">
    <source>
        <dbReference type="Proteomes" id="UP001321543"/>
    </source>
</evidence>
<dbReference type="SUPFAM" id="SSF103473">
    <property type="entry name" value="MFS general substrate transporter"/>
    <property type="match status" value="1"/>
</dbReference>
<name>A0ABN6X5X3_9MICO</name>
<reference evidence="3" key="1">
    <citation type="journal article" date="2019" name="Int. J. Syst. Evol. Microbiol.">
        <title>The Global Catalogue of Microorganisms (GCM) 10K type strain sequencing project: providing services to taxonomists for standard genome sequencing and annotation.</title>
        <authorList>
            <consortium name="The Broad Institute Genomics Platform"/>
            <consortium name="The Broad Institute Genome Sequencing Center for Infectious Disease"/>
            <person name="Wu L."/>
            <person name="Ma J."/>
        </authorList>
    </citation>
    <scope>NUCLEOTIDE SEQUENCE [LARGE SCALE GENOMIC DNA]</scope>
    <source>
        <strain evidence="3">NBRC 106310</strain>
    </source>
</reference>
<feature type="transmembrane region" description="Helical" evidence="1">
    <location>
        <begin position="21"/>
        <end position="39"/>
    </location>
</feature>
<evidence type="ECO:0000256" key="1">
    <source>
        <dbReference type="SAM" id="Phobius"/>
    </source>
</evidence>
<evidence type="ECO:0008006" key="4">
    <source>
        <dbReference type="Google" id="ProtNLM"/>
    </source>
</evidence>
<accession>A0ABN6X5X3</accession>